<dbReference type="Proteomes" id="UP000620133">
    <property type="component" value="Chromosome"/>
</dbReference>
<sequence>MKSRLIIALSLTTLVLILLPIALILLGLRGQGIFMISAIISLVYIGVYVFGGIPKLIITSIYGILVFTILRILPYDYQFPFIIIGTLLFILNPLSIFEQFLENKMKDEAVLPIRIRLSGSYWPFFEYRKEMKNFYHLPQQRKLYTKKWYLHTRQAVMLFLYTLGIFLFIHEINFVANSLNDFSWSNFFTLYIVIIVFLLAYFVHSKGFTSTFRILSVAIFPPIIYLTLISRFDDALRYSLAGSTVLFGLVIVAIELHNLYQRVAYDKYEYYDVDQQLEVRANALFEPLVYNETFTLSGHYHIKVSRKKFKQYFHDVLVYANFFHFIISAYAYEGDIVHLYTEFNKKAERRACKFKTYLEAKYKTDIPMDLKHDPDKTIYETNFFHRPEYIIARAQRLAELLKELHIDAPIIISIIAYFNNYDDLKYMKNEYHVTLIESIKVDDYITARIDLTTVNNDYLIETKIRDVLLSLMVYRGKYVRVSVYY</sequence>
<organism evidence="1 2">
    <name type="scientific">Mariniplasma anaerobium</name>
    <dbReference type="NCBI Taxonomy" id="2735436"/>
    <lineage>
        <taxon>Bacteria</taxon>
        <taxon>Bacillati</taxon>
        <taxon>Mycoplasmatota</taxon>
        <taxon>Mollicutes</taxon>
        <taxon>Acholeplasmatales</taxon>
        <taxon>Acholeplasmataceae</taxon>
        <taxon>Mariniplasma</taxon>
    </lineage>
</organism>
<accession>A0A7U9XWI0</accession>
<name>A0A7U9XWI0_9MOLU</name>
<dbReference type="AlphaFoldDB" id="A0A7U9XWI0"/>
<dbReference type="RefSeq" id="WP_176240082.1">
    <property type="nucleotide sequence ID" value="NZ_AP024412.1"/>
</dbReference>
<evidence type="ECO:0000313" key="1">
    <source>
        <dbReference type="EMBL" id="BCR36028.1"/>
    </source>
</evidence>
<proteinExistence type="predicted"/>
<dbReference type="KEGG" id="manr:MPAN_009210"/>
<gene>
    <name evidence="1" type="ORF">MPAN_009210</name>
</gene>
<evidence type="ECO:0000313" key="2">
    <source>
        <dbReference type="Proteomes" id="UP000620133"/>
    </source>
</evidence>
<reference evidence="1" key="1">
    <citation type="submission" date="2021-01" db="EMBL/GenBank/DDBJ databases">
        <title>Draft genome sequence of Acholeplasmataceae bacterium strain Mahy22.</title>
        <authorList>
            <person name="Watanabe M."/>
            <person name="Kojima H."/>
            <person name="Fukui M."/>
        </authorList>
    </citation>
    <scope>NUCLEOTIDE SEQUENCE</scope>
    <source>
        <strain evidence="1">Mahy22</strain>
    </source>
</reference>
<keyword evidence="2" id="KW-1185">Reference proteome</keyword>
<dbReference type="EMBL" id="AP024412">
    <property type="protein sequence ID" value="BCR36028.1"/>
    <property type="molecule type" value="Genomic_DNA"/>
</dbReference>
<protein>
    <submittedName>
        <fullName evidence="1">Uncharacterized protein</fullName>
    </submittedName>
</protein>